<dbReference type="Proteomes" id="UP000769528">
    <property type="component" value="Unassembled WGS sequence"/>
</dbReference>
<evidence type="ECO:0000256" key="17">
    <source>
        <dbReference type="ARBA" id="ARBA00023329"/>
    </source>
</evidence>
<feature type="region of interest" description="Disordered" evidence="23">
    <location>
        <begin position="860"/>
        <end position="906"/>
    </location>
</feature>
<comment type="similarity">
    <text evidence="5">Belongs to the ATG9 family.</text>
</comment>
<name>A0A9P8TIM2_9ASCO</name>
<evidence type="ECO:0000256" key="22">
    <source>
        <dbReference type="SAM" id="Coils"/>
    </source>
</evidence>
<dbReference type="InterPro" id="IPR036187">
    <property type="entry name" value="DNA_mismatch_repair_MutS_sf"/>
</dbReference>
<keyword evidence="7" id="KW-0813">Transport</keyword>
<dbReference type="GO" id="GO:0030659">
    <property type="term" value="C:cytoplasmic vesicle membrane"/>
    <property type="evidence" value="ECO:0007669"/>
    <property type="project" value="UniProtKB-SubCell"/>
</dbReference>
<dbReference type="PANTHER" id="PTHR13038:SF10">
    <property type="entry name" value="AUTOPHAGY-RELATED PROTEIN 9"/>
    <property type="match status" value="1"/>
</dbReference>
<keyword evidence="27" id="KW-1185">Reference proteome</keyword>
<evidence type="ECO:0000256" key="16">
    <source>
        <dbReference type="ARBA" id="ARBA00023136"/>
    </source>
</evidence>
<evidence type="ECO:0000313" key="26">
    <source>
        <dbReference type="EMBL" id="KAH3680943.1"/>
    </source>
</evidence>
<keyword evidence="14" id="KW-0445">Lipid transport</keyword>
<keyword evidence="8 24" id="KW-0812">Transmembrane</keyword>
<dbReference type="InterPro" id="IPR000432">
    <property type="entry name" value="DNA_mismatch_repair_MutS_C"/>
</dbReference>
<evidence type="ECO:0000256" key="8">
    <source>
        <dbReference type="ARBA" id="ARBA00022692"/>
    </source>
</evidence>
<feature type="compositionally biased region" description="Acidic residues" evidence="23">
    <location>
        <begin position="872"/>
        <end position="889"/>
    </location>
</feature>
<dbReference type="SMART" id="SM00533">
    <property type="entry name" value="MUTSd"/>
    <property type="match status" value="1"/>
</dbReference>
<keyword evidence="11 24" id="KW-1133">Transmembrane helix</keyword>
<keyword evidence="13" id="KW-0333">Golgi apparatus</keyword>
<dbReference type="GO" id="GO:0030983">
    <property type="term" value="F:mismatched DNA binding"/>
    <property type="evidence" value="ECO:0007669"/>
    <property type="project" value="InterPro"/>
</dbReference>
<sequence length="1673" mass="192293">MEDNLENEEFILTSSNFETILVLEGKSGVSGGEVGGCCLQLETKALYLIENIWGESNKIINQLNSLAIKLSPTKVYTSPKIDSQIHDFLMESQSKLNFLVETLPSRSFNLKQSNKIIEDALNSIIYSKSSIISKLSNLKSGKELSMARLSVSALLTQYQKSLMFEEDIVDDGFTSFQDIVRTIEIFIASDYMYLDIDSLYSLQILNTPGNNSKSTQRGVKTCLIDLINHTGSQLGFKFLNDMMLSPLANLQLIQERLKIVKVLVDPINASMVEELIILQRKLGNINKILDSIKTGKSSFMIWLNFEKFLQTAVKICEICFQFRNNSLDLVNGDLFPFWDKLLNIVDLKNINELIKQINFIIDFDSSKDWNRIYIRDGINTELDNLKQKYNTLETVLHDLAIDLSNEYSIRGDDLNVVYIPQLGYLISINLETSDSIPNDWVGVFSTSTNCYYKEAFMNQMDIDYGDVYQLIIDFEIEIMYDLQTKVMNDYSQNLVDLGNCLAELDCFLSFAKGSTLLRFCEPQIVTDPILYIEKGRHPLHEQSTNAFIANNTSISNDYVNVITGANGSGKSVYLTHLGIIVYLTHIGCYVPATHAKIGLCDRLLTRIITMEAMDIYESTFFIDLKRMSKCLELKTEKSILLIDEFGKGTDTFGGASLLGSIIEKLCNDKLGTRTILTTHFHELFEKGIIDQSKVKHNHMEILFETLKPTTAMAITSTSTAAAAAESDITNSNRLTYLYRLQDGLCNNSFGIECAKVCGIPQNIIVRAKEISQEDKNWDKVANEARLERAKKITREFLMWDLDNPLDEIELRTKLLDILKLRVFGANSSYASNEAELSSLRNVNINDEESQLPLIKETVNNSQSKAQRKSVIESDDDDDDEALEEEEEEDQYRQNSSANKNHADNNNINHLHEIKEKNDEYRDGEVPMSIMFHQNEFDTTNNESKIKNNRKQTIDSPPLSNDATPLSIPPTQISNKKPATNYQNNSNKNVYANNNNSNINDDERIRRANLGILNPKERALWKWANVENLDNFLQDVYSYYLGNGYYCIILSKLFDLATLIFVVYFSTYLTACIDYSKLKSPTTKGLNDITIDRCYSKISFTGKFCLFWIFIYFILKSIQLYVDAKQLVEIHNFYKYLLEISDKDLQTISWQVVVHRIMLLKDQNAITSNVADMKSKSRIDAHDIANRIMRKENYFIALFSKDILDLTLPIPGYSTNVLTRTLEWNLQLCITGLVFNEHGQVRQQFLKESNRREMSNELKKRFMLAGVLNIIISPLLVTYFLLLYFFRYFNEYKKNPGSIGSRQYTPLAEWKFREFNELYHIFQKRLNLSVPEASKYIDQFPKEKMVVILKFVAFVSGSFAAVLGILSIVDPDMFFNFEITKDKTVLFYITIFGTIWAVSHGAIPEEYQVFDSETSLKKVAYFTHFLPDHWEGKYHTEEVRNEFCEFFNLKAISLIREIASLIMTPFILWFSLPKSSDRIVDFFREYSVHVDGLGYVCTFAMFNFEKIKNNNNRFKKQERTTHYNSSEEKMMKSYLYFLDSYGDYETQRNPVNNNNKTKYHHPLHNSSGLKSPRFVKSKPTLSQSVYGKSSQSPQNWFHSRSKQNDDLNTKSFILDPVDKQGINVPRFTVDEKSLSEESFITALPKTDTNDIDSNKDPGVLGLLNQFYKDYHIAH</sequence>
<organism evidence="26 27">
    <name type="scientific">Wickerhamomyces mucosus</name>
    <dbReference type="NCBI Taxonomy" id="1378264"/>
    <lineage>
        <taxon>Eukaryota</taxon>
        <taxon>Fungi</taxon>
        <taxon>Dikarya</taxon>
        <taxon>Ascomycota</taxon>
        <taxon>Saccharomycotina</taxon>
        <taxon>Saccharomycetes</taxon>
        <taxon>Phaffomycetales</taxon>
        <taxon>Wickerhamomycetaceae</taxon>
        <taxon>Wickerhamomyces</taxon>
    </lineage>
</organism>
<dbReference type="GO" id="GO:0005789">
    <property type="term" value="C:endoplasmic reticulum membrane"/>
    <property type="evidence" value="ECO:0007669"/>
    <property type="project" value="UniProtKB-SubCell"/>
</dbReference>
<evidence type="ECO:0000256" key="12">
    <source>
        <dbReference type="ARBA" id="ARBA00023006"/>
    </source>
</evidence>
<evidence type="ECO:0000256" key="15">
    <source>
        <dbReference type="ARBA" id="ARBA00023125"/>
    </source>
</evidence>
<dbReference type="InterPro" id="IPR007696">
    <property type="entry name" value="DNA_mismatch_repair_MutS_core"/>
</dbReference>
<comment type="catalytic activity">
    <reaction evidence="20">
        <text>a 1,2-diacyl-sn-glycero-3-phospho-(1D-myo-inositol-3-phosphate)(in) = a 1,2-diacyl-sn-glycero-3-phospho-(1D-myo-inositol-3-phosphate)(out)</text>
        <dbReference type="Rhea" id="RHEA:67920"/>
        <dbReference type="ChEBI" id="CHEBI:58088"/>
    </reaction>
</comment>
<dbReference type="InterPro" id="IPR007241">
    <property type="entry name" value="Autophagy-rel_prot_9"/>
</dbReference>
<dbReference type="GO" id="GO:0006869">
    <property type="term" value="P:lipid transport"/>
    <property type="evidence" value="ECO:0007669"/>
    <property type="project" value="UniProtKB-KW"/>
</dbReference>
<evidence type="ECO:0000256" key="14">
    <source>
        <dbReference type="ARBA" id="ARBA00023055"/>
    </source>
</evidence>
<feature type="region of interest" description="Disordered" evidence="23">
    <location>
        <begin position="1546"/>
        <end position="1602"/>
    </location>
</feature>
<reference evidence="26" key="2">
    <citation type="submission" date="2021-01" db="EMBL/GenBank/DDBJ databases">
        <authorList>
            <person name="Schikora-Tamarit M.A."/>
        </authorList>
    </citation>
    <scope>NUCLEOTIDE SEQUENCE</scope>
    <source>
        <strain evidence="26">CBS6341</strain>
    </source>
</reference>
<gene>
    <name evidence="26" type="ORF">WICMUC_000086</name>
</gene>
<dbReference type="GO" id="GO:0006298">
    <property type="term" value="P:mismatch repair"/>
    <property type="evidence" value="ECO:0007669"/>
    <property type="project" value="InterPro"/>
</dbReference>
<feature type="compositionally biased region" description="Polar residues" evidence="23">
    <location>
        <begin position="1546"/>
        <end position="1555"/>
    </location>
</feature>
<evidence type="ECO:0000256" key="13">
    <source>
        <dbReference type="ARBA" id="ARBA00023034"/>
    </source>
</evidence>
<feature type="domain" description="DNA mismatch repair proteins mutS family" evidence="25">
    <location>
        <begin position="638"/>
        <end position="654"/>
    </location>
</feature>
<evidence type="ECO:0000256" key="2">
    <source>
        <dbReference type="ARBA" id="ARBA00004477"/>
    </source>
</evidence>
<feature type="compositionally biased region" description="Polar residues" evidence="23">
    <location>
        <begin position="953"/>
        <end position="979"/>
    </location>
</feature>
<dbReference type="GO" id="GO:0005776">
    <property type="term" value="C:autophagosome"/>
    <property type="evidence" value="ECO:0007669"/>
    <property type="project" value="TreeGrafter"/>
</dbReference>
<feature type="transmembrane region" description="Helical" evidence="24">
    <location>
        <begin position="1261"/>
        <end position="1285"/>
    </location>
</feature>
<evidence type="ECO:0000256" key="18">
    <source>
        <dbReference type="ARBA" id="ARBA00024479"/>
    </source>
</evidence>
<evidence type="ECO:0000256" key="5">
    <source>
        <dbReference type="ARBA" id="ARBA00006185"/>
    </source>
</evidence>
<dbReference type="GO" id="GO:0034727">
    <property type="term" value="P:piecemeal microautophagy of the nucleus"/>
    <property type="evidence" value="ECO:0007669"/>
    <property type="project" value="TreeGrafter"/>
</dbReference>
<proteinExistence type="inferred from homology"/>
<comment type="caution">
    <text evidence="26">The sequence shown here is derived from an EMBL/GenBank/DDBJ whole genome shotgun (WGS) entry which is preliminary data.</text>
</comment>
<dbReference type="InterPro" id="IPR007861">
    <property type="entry name" value="DNA_mismatch_repair_MutS_clamp"/>
</dbReference>
<feature type="transmembrane region" description="Helical" evidence="24">
    <location>
        <begin position="1384"/>
        <end position="1402"/>
    </location>
</feature>
<keyword evidence="10" id="KW-0067">ATP-binding</keyword>
<dbReference type="EMBL" id="JAEUBF010000026">
    <property type="protein sequence ID" value="KAH3680943.1"/>
    <property type="molecule type" value="Genomic_DNA"/>
</dbReference>
<evidence type="ECO:0000256" key="3">
    <source>
        <dbReference type="ARBA" id="ARBA00004511"/>
    </source>
</evidence>
<evidence type="ECO:0000256" key="20">
    <source>
        <dbReference type="ARBA" id="ARBA00024621"/>
    </source>
</evidence>
<dbReference type="Pfam" id="PF04109">
    <property type="entry name" value="ATG9"/>
    <property type="match status" value="1"/>
</dbReference>
<evidence type="ECO:0000256" key="21">
    <source>
        <dbReference type="ARBA" id="ARBA00024631"/>
    </source>
</evidence>
<evidence type="ECO:0000256" key="1">
    <source>
        <dbReference type="ARBA" id="ARBA00004439"/>
    </source>
</evidence>
<evidence type="ECO:0000256" key="4">
    <source>
        <dbReference type="ARBA" id="ARBA00004653"/>
    </source>
</evidence>
<dbReference type="Pfam" id="PF05190">
    <property type="entry name" value="MutS_IV"/>
    <property type="match status" value="1"/>
</dbReference>
<evidence type="ECO:0000256" key="19">
    <source>
        <dbReference type="ARBA" id="ARBA00024615"/>
    </source>
</evidence>
<dbReference type="GO" id="GO:0000422">
    <property type="term" value="P:autophagy of mitochondrion"/>
    <property type="evidence" value="ECO:0007669"/>
    <property type="project" value="TreeGrafter"/>
</dbReference>
<dbReference type="Gene3D" id="3.40.50.300">
    <property type="entry name" value="P-loop containing nucleotide triphosphate hydrolases"/>
    <property type="match status" value="1"/>
</dbReference>
<dbReference type="InterPro" id="IPR027417">
    <property type="entry name" value="P-loop_NTPase"/>
</dbReference>
<dbReference type="OrthoDB" id="2020634at2759"/>
<dbReference type="GO" id="GO:0005524">
    <property type="term" value="F:ATP binding"/>
    <property type="evidence" value="ECO:0007669"/>
    <property type="project" value="UniProtKB-KW"/>
</dbReference>
<dbReference type="PROSITE" id="PS00486">
    <property type="entry name" value="DNA_MISMATCH_REPAIR_2"/>
    <property type="match status" value="1"/>
</dbReference>
<evidence type="ECO:0000256" key="6">
    <source>
        <dbReference type="ARBA" id="ARBA00018074"/>
    </source>
</evidence>
<keyword evidence="17" id="KW-0968">Cytoplasmic vesicle</keyword>
<keyword evidence="15" id="KW-0238">DNA-binding</keyword>
<evidence type="ECO:0000259" key="25">
    <source>
        <dbReference type="PROSITE" id="PS00486"/>
    </source>
</evidence>
<evidence type="ECO:0000256" key="24">
    <source>
        <dbReference type="SAM" id="Phobius"/>
    </source>
</evidence>
<reference evidence="26" key="1">
    <citation type="journal article" date="2021" name="Open Biol.">
        <title>Shared evolutionary footprints suggest mitochondrial oxidative damage underlies multiple complex I losses in fungi.</title>
        <authorList>
            <person name="Schikora-Tamarit M.A."/>
            <person name="Marcet-Houben M."/>
            <person name="Nosek J."/>
            <person name="Gabaldon T."/>
        </authorList>
    </citation>
    <scope>NUCLEOTIDE SEQUENCE</scope>
    <source>
        <strain evidence="26">CBS6341</strain>
    </source>
</reference>
<evidence type="ECO:0000313" key="27">
    <source>
        <dbReference type="Proteomes" id="UP000769528"/>
    </source>
</evidence>
<dbReference type="PANTHER" id="PTHR13038">
    <property type="entry name" value="APG9 AUTOPHAGY 9"/>
    <property type="match status" value="1"/>
</dbReference>
<accession>A0A9P8TIM2</accession>
<feature type="coiled-coil region" evidence="22">
    <location>
        <begin position="375"/>
        <end position="402"/>
    </location>
</feature>
<feature type="transmembrane region" description="Helical" evidence="24">
    <location>
        <begin position="1346"/>
        <end position="1368"/>
    </location>
</feature>
<evidence type="ECO:0000256" key="10">
    <source>
        <dbReference type="ARBA" id="ARBA00022840"/>
    </source>
</evidence>
<protein>
    <recommendedName>
        <fullName evidence="6">Autophagy-related protein 9</fullName>
    </recommendedName>
</protein>
<dbReference type="GO" id="GO:0034045">
    <property type="term" value="C:phagophore assembly site membrane"/>
    <property type="evidence" value="ECO:0007669"/>
    <property type="project" value="UniProtKB-SubCell"/>
</dbReference>
<comment type="catalytic activity">
    <reaction evidence="18">
        <text>a 1,2-diacyl-sn-glycero-3-phospho-L-serine(in) = a 1,2-diacyl-sn-glycero-3-phospho-L-serine(out)</text>
        <dbReference type="Rhea" id="RHEA:38663"/>
        <dbReference type="ChEBI" id="CHEBI:57262"/>
    </reaction>
</comment>
<keyword evidence="9" id="KW-0547">Nucleotide-binding</keyword>
<evidence type="ECO:0000256" key="23">
    <source>
        <dbReference type="SAM" id="MobiDB-lite"/>
    </source>
</evidence>
<evidence type="ECO:0000256" key="9">
    <source>
        <dbReference type="ARBA" id="ARBA00022741"/>
    </source>
</evidence>
<keyword evidence="12" id="KW-0072">Autophagy</keyword>
<keyword evidence="22" id="KW-0175">Coiled coil</keyword>
<dbReference type="GO" id="GO:0061709">
    <property type="term" value="P:reticulophagy"/>
    <property type="evidence" value="ECO:0007669"/>
    <property type="project" value="TreeGrafter"/>
</dbReference>
<feature type="compositionally biased region" description="Polar residues" evidence="23">
    <location>
        <begin position="1578"/>
        <end position="1597"/>
    </location>
</feature>
<dbReference type="SUPFAM" id="SSF48334">
    <property type="entry name" value="DNA repair protein MutS, domain III"/>
    <property type="match status" value="1"/>
</dbReference>
<comment type="catalytic activity">
    <reaction evidence="19">
        <text>a 1,2-diacyl-sn-glycero-3-phosphoethanolamine(in) = a 1,2-diacyl-sn-glycero-3-phosphoethanolamine(out)</text>
        <dbReference type="Rhea" id="RHEA:38895"/>
        <dbReference type="ChEBI" id="CHEBI:64612"/>
    </reaction>
</comment>
<dbReference type="SMART" id="SM00534">
    <property type="entry name" value="MUTSac"/>
    <property type="match status" value="1"/>
</dbReference>
<evidence type="ECO:0000256" key="7">
    <source>
        <dbReference type="ARBA" id="ARBA00022448"/>
    </source>
</evidence>
<dbReference type="GO" id="GO:0000139">
    <property type="term" value="C:Golgi membrane"/>
    <property type="evidence" value="ECO:0007669"/>
    <property type="project" value="UniProtKB-SubCell"/>
</dbReference>
<feature type="compositionally biased region" description="Low complexity" evidence="23">
    <location>
        <begin position="894"/>
        <end position="906"/>
    </location>
</feature>
<evidence type="ECO:0000256" key="11">
    <source>
        <dbReference type="ARBA" id="ARBA00022989"/>
    </source>
</evidence>
<dbReference type="GO" id="GO:0034497">
    <property type="term" value="P:protein localization to phagophore assembly site"/>
    <property type="evidence" value="ECO:0007669"/>
    <property type="project" value="TreeGrafter"/>
</dbReference>
<comment type="catalytic activity">
    <reaction evidence="21">
        <text>a 1,2-diacyl-sn-glycero-3-phosphocholine(in) = a 1,2-diacyl-sn-glycero-3-phosphocholine(out)</text>
        <dbReference type="Rhea" id="RHEA:38571"/>
        <dbReference type="ChEBI" id="CHEBI:57643"/>
    </reaction>
</comment>
<feature type="region of interest" description="Disordered" evidence="23">
    <location>
        <begin position="936"/>
        <end position="986"/>
    </location>
</feature>
<dbReference type="Gene3D" id="1.10.1420.10">
    <property type="match status" value="1"/>
</dbReference>
<keyword evidence="16 24" id="KW-0472">Membrane</keyword>
<comment type="subcellular location">
    <subcellularLocation>
        <location evidence="1">Cytoplasmic vesicle membrane</location>
        <topology evidence="1">Multi-pass membrane protein</topology>
    </subcellularLocation>
    <subcellularLocation>
        <location evidence="2">Endoplasmic reticulum membrane</location>
        <topology evidence="2">Multi-pass membrane protein</topology>
    </subcellularLocation>
    <subcellularLocation>
        <location evidence="4">Golgi apparatus membrane</location>
        <topology evidence="4">Multi-pass membrane protein</topology>
    </subcellularLocation>
    <subcellularLocation>
        <location evidence="3">Preautophagosomal structure membrane</location>
        <topology evidence="3">Multi-pass membrane protein</topology>
    </subcellularLocation>
</comment>
<dbReference type="Pfam" id="PF00488">
    <property type="entry name" value="MutS_V"/>
    <property type="match status" value="1"/>
</dbReference>
<dbReference type="SUPFAM" id="SSF52540">
    <property type="entry name" value="P-loop containing nucleoside triphosphate hydrolases"/>
    <property type="match status" value="1"/>
</dbReference>
<dbReference type="Pfam" id="PF05192">
    <property type="entry name" value="MutS_III"/>
    <property type="match status" value="1"/>
</dbReference>